<feature type="domain" description="HSF-type DNA-binding" evidence="7">
    <location>
        <begin position="252"/>
        <end position="354"/>
    </location>
</feature>
<dbReference type="Pfam" id="PF00447">
    <property type="entry name" value="HSF_DNA-bind"/>
    <property type="match status" value="1"/>
</dbReference>
<evidence type="ECO:0000256" key="4">
    <source>
        <dbReference type="ARBA" id="ARBA00023242"/>
    </source>
</evidence>
<keyword evidence="9" id="KW-1185">Reference proteome</keyword>
<evidence type="ECO:0000256" key="1">
    <source>
        <dbReference type="ARBA" id="ARBA00004123"/>
    </source>
</evidence>
<evidence type="ECO:0000313" key="8">
    <source>
        <dbReference type="EMBL" id="KAJ1915411.1"/>
    </source>
</evidence>
<feature type="compositionally biased region" description="Polar residues" evidence="6">
    <location>
        <begin position="357"/>
        <end position="378"/>
    </location>
</feature>
<dbReference type="PANTHER" id="PTHR10015">
    <property type="entry name" value="HEAT SHOCK TRANSCRIPTION FACTOR"/>
    <property type="match status" value="1"/>
</dbReference>
<evidence type="ECO:0000313" key="9">
    <source>
        <dbReference type="Proteomes" id="UP001150538"/>
    </source>
</evidence>
<dbReference type="Gene3D" id="1.10.10.10">
    <property type="entry name" value="Winged helix-like DNA-binding domain superfamily/Winged helix DNA-binding domain"/>
    <property type="match status" value="1"/>
</dbReference>
<evidence type="ECO:0000256" key="5">
    <source>
        <dbReference type="RuleBase" id="RU004020"/>
    </source>
</evidence>
<comment type="subcellular location">
    <subcellularLocation>
        <location evidence="1">Nucleus</location>
    </subcellularLocation>
</comment>
<accession>A0A9W7ZXT1</accession>
<evidence type="ECO:0000259" key="7">
    <source>
        <dbReference type="SMART" id="SM00415"/>
    </source>
</evidence>
<dbReference type="Proteomes" id="UP001150538">
    <property type="component" value="Unassembled WGS sequence"/>
</dbReference>
<sequence length="378" mass="42233">MSLVEMPEPARDSRLRKGKEPEAMGAEHGYATSRPLEKVPASRLRYTNPSQPAAHSSSDSSHSERGYLPVTQSLGWAEAPHNLRVETSSVVGRYSSVAKEAIFPPVSNSSSTRSMRGPSISGQPHHPGCEPALPPILKESGSHQQQQHHHHRCGPQVLPPLHEYHSSPEQQASTDSQQGYILLGPRQQQPYDTQPVTVQGASLGPIRAPKLLRIRFSPLSSALRPEQPEVAGVVAGQVPVSPTLSASQNDREVTPFVYALWSVVNDEGNRRWIQWNMDGSRFRVKNANNLLTAMQCYGLKAKKKDSLNKNLTEYGFHRISDGRRDGKLEDFWHEFIHPLFQRDRVDLLPGIIRRQRSNPSKSDQNRFGNWSDYPSTSN</sequence>
<dbReference type="SUPFAM" id="SSF46785">
    <property type="entry name" value="Winged helix' DNA-binding domain"/>
    <property type="match status" value="1"/>
</dbReference>
<keyword evidence="3" id="KW-0238">DNA-binding</keyword>
<comment type="similarity">
    <text evidence="2 5">Belongs to the HSF family.</text>
</comment>
<keyword evidence="8" id="KW-0346">Stress response</keyword>
<dbReference type="GO" id="GO:0005634">
    <property type="term" value="C:nucleus"/>
    <property type="evidence" value="ECO:0007669"/>
    <property type="project" value="UniProtKB-SubCell"/>
</dbReference>
<evidence type="ECO:0000256" key="3">
    <source>
        <dbReference type="ARBA" id="ARBA00023125"/>
    </source>
</evidence>
<protein>
    <submittedName>
        <fullName evidence="8">Heat shock transcription factor</fullName>
    </submittedName>
</protein>
<keyword evidence="4" id="KW-0539">Nucleus</keyword>
<dbReference type="SMART" id="SM00415">
    <property type="entry name" value="HSF"/>
    <property type="match status" value="1"/>
</dbReference>
<feature type="compositionally biased region" description="Low complexity" evidence="6">
    <location>
        <begin position="49"/>
        <end position="60"/>
    </location>
</feature>
<dbReference type="PANTHER" id="PTHR10015:SF427">
    <property type="entry name" value="HEAT SHOCK FACTOR PROTEIN"/>
    <property type="match status" value="1"/>
</dbReference>
<comment type="caution">
    <text evidence="8">The sequence shown here is derived from an EMBL/GenBank/DDBJ whole genome shotgun (WGS) entry which is preliminary data.</text>
</comment>
<gene>
    <name evidence="8" type="primary">CTA8_2</name>
    <name evidence="8" type="ORF">H4219_004341</name>
</gene>
<evidence type="ECO:0000256" key="6">
    <source>
        <dbReference type="SAM" id="MobiDB-lite"/>
    </source>
</evidence>
<organism evidence="8 9">
    <name type="scientific">Mycoemilia scoparia</name>
    <dbReference type="NCBI Taxonomy" id="417184"/>
    <lineage>
        <taxon>Eukaryota</taxon>
        <taxon>Fungi</taxon>
        <taxon>Fungi incertae sedis</taxon>
        <taxon>Zoopagomycota</taxon>
        <taxon>Kickxellomycotina</taxon>
        <taxon>Kickxellomycetes</taxon>
        <taxon>Kickxellales</taxon>
        <taxon>Kickxellaceae</taxon>
        <taxon>Mycoemilia</taxon>
    </lineage>
</organism>
<dbReference type="GO" id="GO:0003700">
    <property type="term" value="F:DNA-binding transcription factor activity"/>
    <property type="evidence" value="ECO:0007669"/>
    <property type="project" value="InterPro"/>
</dbReference>
<dbReference type="OrthoDB" id="60033at2759"/>
<dbReference type="InterPro" id="IPR036390">
    <property type="entry name" value="WH_DNA-bd_sf"/>
</dbReference>
<feature type="compositionally biased region" description="Basic and acidic residues" evidence="6">
    <location>
        <begin position="8"/>
        <end position="22"/>
    </location>
</feature>
<evidence type="ECO:0000256" key="2">
    <source>
        <dbReference type="ARBA" id="ARBA00006403"/>
    </source>
</evidence>
<reference evidence="8" key="1">
    <citation type="submission" date="2022-07" db="EMBL/GenBank/DDBJ databases">
        <title>Phylogenomic reconstructions and comparative analyses of Kickxellomycotina fungi.</title>
        <authorList>
            <person name="Reynolds N.K."/>
            <person name="Stajich J.E."/>
            <person name="Barry K."/>
            <person name="Grigoriev I.V."/>
            <person name="Crous P."/>
            <person name="Smith M.E."/>
        </authorList>
    </citation>
    <scope>NUCLEOTIDE SEQUENCE</scope>
    <source>
        <strain evidence="8">NBRC 100468</strain>
    </source>
</reference>
<name>A0A9W7ZXT1_9FUNG</name>
<proteinExistence type="inferred from homology"/>
<dbReference type="InterPro" id="IPR000232">
    <property type="entry name" value="HSF_DNA-bd"/>
</dbReference>
<feature type="region of interest" description="Disordered" evidence="6">
    <location>
        <begin position="355"/>
        <end position="378"/>
    </location>
</feature>
<dbReference type="EMBL" id="JANBPU010000147">
    <property type="protein sequence ID" value="KAJ1915411.1"/>
    <property type="molecule type" value="Genomic_DNA"/>
</dbReference>
<feature type="region of interest" description="Disordered" evidence="6">
    <location>
        <begin position="1"/>
        <end position="66"/>
    </location>
</feature>
<feature type="region of interest" description="Disordered" evidence="6">
    <location>
        <begin position="105"/>
        <end position="175"/>
    </location>
</feature>
<dbReference type="InterPro" id="IPR036388">
    <property type="entry name" value="WH-like_DNA-bd_sf"/>
</dbReference>
<dbReference type="GO" id="GO:0043565">
    <property type="term" value="F:sequence-specific DNA binding"/>
    <property type="evidence" value="ECO:0007669"/>
    <property type="project" value="InterPro"/>
</dbReference>
<dbReference type="AlphaFoldDB" id="A0A9W7ZXT1"/>